<feature type="region of interest" description="Disordered" evidence="1">
    <location>
        <begin position="102"/>
        <end position="146"/>
    </location>
</feature>
<dbReference type="EMBL" id="JAESWB010000123">
    <property type="protein sequence ID" value="MBL4951975.1"/>
    <property type="molecule type" value="Genomic_DNA"/>
</dbReference>
<feature type="region of interest" description="Disordered" evidence="1">
    <location>
        <begin position="162"/>
        <end position="199"/>
    </location>
</feature>
<protein>
    <recommendedName>
        <fullName evidence="4">Transposase</fullName>
    </recommendedName>
</protein>
<evidence type="ECO:0000256" key="1">
    <source>
        <dbReference type="SAM" id="MobiDB-lite"/>
    </source>
</evidence>
<gene>
    <name evidence="2" type="ORF">JK635_07095</name>
</gene>
<evidence type="ECO:0008006" key="4">
    <source>
        <dbReference type="Google" id="ProtNLM"/>
    </source>
</evidence>
<keyword evidence="3" id="KW-1185">Reference proteome</keyword>
<evidence type="ECO:0000313" key="2">
    <source>
        <dbReference type="EMBL" id="MBL4951975.1"/>
    </source>
</evidence>
<evidence type="ECO:0000313" key="3">
    <source>
        <dbReference type="Proteomes" id="UP000623967"/>
    </source>
</evidence>
<name>A0ABS1TQ04_9BACI</name>
<comment type="caution">
    <text evidence="2">The sequence shown here is derived from an EMBL/GenBank/DDBJ whole genome shotgun (WGS) entry which is preliminary data.</text>
</comment>
<sequence length="199" mass="21999">VQIAVACQRHQQPRCHGIEHFHIAIAGGLHQTDRGPIQKLQQCLVIVSSLLCHNLSLLMRPMSWNRGLSGIFNVSIRKFFDDVGFCQHLSAELLQKCKPDAPWPGGESPSFPPDQARTCQTWSDRAPGRRQVSRGSRKPHTTEGKSDFGVFLRNTFATATGYTDNADADVPGRTRRGGTCARAHADAPQAMKTKLTAWK</sequence>
<proteinExistence type="predicted"/>
<organism evidence="2 3">
    <name type="scientific">Neobacillus paridis</name>
    <dbReference type="NCBI Taxonomy" id="2803862"/>
    <lineage>
        <taxon>Bacteria</taxon>
        <taxon>Bacillati</taxon>
        <taxon>Bacillota</taxon>
        <taxon>Bacilli</taxon>
        <taxon>Bacillales</taxon>
        <taxon>Bacillaceae</taxon>
        <taxon>Neobacillus</taxon>
    </lineage>
</organism>
<reference evidence="2 3" key="1">
    <citation type="submission" date="2021-01" db="EMBL/GenBank/DDBJ databases">
        <title>Genome public.</title>
        <authorList>
            <person name="Liu C."/>
            <person name="Sun Q."/>
        </authorList>
    </citation>
    <scope>NUCLEOTIDE SEQUENCE [LARGE SCALE GENOMIC DNA]</scope>
    <source>
        <strain evidence="2 3">YIM B02564</strain>
    </source>
</reference>
<accession>A0ABS1TQ04</accession>
<dbReference type="Proteomes" id="UP000623967">
    <property type="component" value="Unassembled WGS sequence"/>
</dbReference>
<feature type="non-terminal residue" evidence="2">
    <location>
        <position position="1"/>
    </location>
</feature>
<feature type="non-terminal residue" evidence="2">
    <location>
        <position position="199"/>
    </location>
</feature>